<dbReference type="CDD" id="cd23659">
    <property type="entry name" value="USP_At3g01520-like"/>
    <property type="match status" value="1"/>
</dbReference>
<keyword evidence="4" id="KW-1185">Reference proteome</keyword>
<reference evidence="3" key="2">
    <citation type="submission" date="2019-07" db="EMBL/GenBank/DDBJ databases">
        <authorList>
            <person name="Yang Y."/>
            <person name="Bocs S."/>
            <person name="Baudouin L."/>
        </authorList>
    </citation>
    <scope>NUCLEOTIDE SEQUENCE</scope>
    <source>
        <tissue evidence="3">Spear leaf of Hainan Tall coconut</tissue>
    </source>
</reference>
<evidence type="ECO:0000313" key="3">
    <source>
        <dbReference type="EMBL" id="KAG1333909.1"/>
    </source>
</evidence>
<reference evidence="3" key="1">
    <citation type="journal article" date="2017" name="Gigascience">
        <title>The genome draft of coconut (Cocos nucifera).</title>
        <authorList>
            <person name="Xiao Y."/>
            <person name="Xu P."/>
            <person name="Fan H."/>
            <person name="Baudouin L."/>
            <person name="Xia W."/>
            <person name="Bocs S."/>
            <person name="Xu J."/>
            <person name="Li Q."/>
            <person name="Guo A."/>
            <person name="Zhou L."/>
            <person name="Li J."/>
            <person name="Wu Y."/>
            <person name="Ma Z."/>
            <person name="Armero A."/>
            <person name="Issali A.E."/>
            <person name="Liu N."/>
            <person name="Peng M."/>
            <person name="Yang Y."/>
        </authorList>
    </citation>
    <scope>NUCLEOTIDE SEQUENCE</scope>
    <source>
        <tissue evidence="3">Spear leaf of Hainan Tall coconut</tissue>
    </source>
</reference>
<dbReference type="Proteomes" id="UP000797356">
    <property type="component" value="Chromosome 3"/>
</dbReference>
<evidence type="ECO:0000256" key="1">
    <source>
        <dbReference type="SAM" id="MobiDB-lite"/>
    </source>
</evidence>
<protein>
    <submittedName>
        <fullName evidence="3">Universal stress protein A</fullName>
    </submittedName>
</protein>
<dbReference type="PANTHER" id="PTHR31964:SF124">
    <property type="entry name" value="ADENINE NUCLEOTIDE ALPHA HYDROLASES-LIKE SUPERFAMILY PROTEIN"/>
    <property type="match status" value="1"/>
</dbReference>
<dbReference type="PANTHER" id="PTHR31964">
    <property type="entry name" value="ADENINE NUCLEOTIDE ALPHA HYDROLASES-LIKE SUPERFAMILY PROTEIN"/>
    <property type="match status" value="1"/>
</dbReference>
<dbReference type="InterPro" id="IPR014729">
    <property type="entry name" value="Rossmann-like_a/b/a_fold"/>
</dbReference>
<evidence type="ECO:0000313" key="4">
    <source>
        <dbReference type="Proteomes" id="UP000797356"/>
    </source>
</evidence>
<dbReference type="AlphaFoldDB" id="A0A8K0I1V3"/>
<dbReference type="EMBL" id="CM017874">
    <property type="protein sequence ID" value="KAG1333909.1"/>
    <property type="molecule type" value="Genomic_DNA"/>
</dbReference>
<accession>A0A8K0I1V3</accession>
<dbReference type="PRINTS" id="PR01438">
    <property type="entry name" value="UNVRSLSTRESS"/>
</dbReference>
<sequence length="192" mass="20662">MEECTVESAASGEKTTEEAKGGDEGKKMKVMVAVDESEGSMHALCWALDHLFTSTGGEVPDKTQALGRLILLHAQLPPYHLVHPVPVGPAVYATSSAMESVRKAREENSICILERASKICMERLIKAETVIIDGDPKDVICGATEEMNIDLLIMGSRGLGKIKRAILGSVSDHCAHHAKCPILIVKPPKVQP</sequence>
<dbReference type="Gene3D" id="3.40.50.620">
    <property type="entry name" value="HUPs"/>
    <property type="match status" value="1"/>
</dbReference>
<feature type="domain" description="UspA" evidence="2">
    <location>
        <begin position="29"/>
        <end position="186"/>
    </location>
</feature>
<dbReference type="InterPro" id="IPR006016">
    <property type="entry name" value="UspA"/>
</dbReference>
<comment type="caution">
    <text evidence="3">The sequence shown here is derived from an EMBL/GenBank/DDBJ whole genome shotgun (WGS) entry which is preliminary data.</text>
</comment>
<dbReference type="SUPFAM" id="SSF52402">
    <property type="entry name" value="Adenine nucleotide alpha hydrolases-like"/>
    <property type="match status" value="1"/>
</dbReference>
<feature type="region of interest" description="Disordered" evidence="1">
    <location>
        <begin position="1"/>
        <end position="25"/>
    </location>
</feature>
<dbReference type="OrthoDB" id="843225at2759"/>
<proteinExistence type="predicted"/>
<dbReference type="InterPro" id="IPR006015">
    <property type="entry name" value="Universal_stress_UspA"/>
</dbReference>
<dbReference type="Pfam" id="PF00582">
    <property type="entry name" value="Usp"/>
    <property type="match status" value="1"/>
</dbReference>
<gene>
    <name evidence="3" type="ORF">COCNU_03G000280</name>
</gene>
<organism evidence="3 4">
    <name type="scientific">Cocos nucifera</name>
    <name type="common">Coconut palm</name>
    <dbReference type="NCBI Taxonomy" id="13894"/>
    <lineage>
        <taxon>Eukaryota</taxon>
        <taxon>Viridiplantae</taxon>
        <taxon>Streptophyta</taxon>
        <taxon>Embryophyta</taxon>
        <taxon>Tracheophyta</taxon>
        <taxon>Spermatophyta</taxon>
        <taxon>Magnoliopsida</taxon>
        <taxon>Liliopsida</taxon>
        <taxon>Arecaceae</taxon>
        <taxon>Arecoideae</taxon>
        <taxon>Cocoseae</taxon>
        <taxon>Attaleinae</taxon>
        <taxon>Cocos</taxon>
    </lineage>
</organism>
<feature type="compositionally biased region" description="Basic and acidic residues" evidence="1">
    <location>
        <begin position="14"/>
        <end position="25"/>
    </location>
</feature>
<name>A0A8K0I1V3_COCNU</name>
<evidence type="ECO:0000259" key="2">
    <source>
        <dbReference type="Pfam" id="PF00582"/>
    </source>
</evidence>